<organism evidence="4 5">
    <name type="scientific">Actinotalea soli</name>
    <dbReference type="NCBI Taxonomy" id="2819234"/>
    <lineage>
        <taxon>Bacteria</taxon>
        <taxon>Bacillati</taxon>
        <taxon>Actinomycetota</taxon>
        <taxon>Actinomycetes</taxon>
        <taxon>Micrococcales</taxon>
        <taxon>Cellulomonadaceae</taxon>
        <taxon>Actinotalea</taxon>
    </lineage>
</organism>
<reference evidence="4" key="1">
    <citation type="submission" date="2021-03" db="EMBL/GenBank/DDBJ databases">
        <title>Actinotalea soli sp. nov., isolated from soil.</title>
        <authorList>
            <person name="Ping W."/>
            <person name="Zhang J."/>
        </authorList>
    </citation>
    <scope>NUCLEOTIDE SEQUENCE</scope>
    <source>
        <strain evidence="4">BY-33</strain>
    </source>
</reference>
<feature type="chain" id="PRO_5039590044" evidence="2">
    <location>
        <begin position="20"/>
        <end position="339"/>
    </location>
</feature>
<comment type="similarity">
    <text evidence="1">Belongs to the bacterial solute-binding protein 8 family.</text>
</comment>
<sequence>MRSILILSTAVCGALALTACTSPSPSTPDAEAVTAAGSPAEVTSCGLDLEVAQAPTQAVTLEQGATEVLLALGLEDSMVGTSYLTDAVAPELSEAYASVPVLADQYPTAEQLRGVEPDFVYSMRASAFATDAVGPRAELLDLGVPAYLSANDCEDPSLVVGPADFDRIFTEVRDLAAIFGVPERAEELVTEQQAALDEVTASASEVGSLDVVWIYSTINGAPIVAGSTGLPQTLTDLAGATNAFDDLDAQWSETTWDEIAQRDPGVVVLADLSRGLPGDSAEEKADHLREDPVASLLSAVQADQLVPIPATEMDPSVRSIDALQTLSAALVTFAAEESA</sequence>
<keyword evidence="5" id="KW-1185">Reference proteome</keyword>
<feature type="domain" description="Fe/B12 periplasmic-binding" evidence="3">
    <location>
        <begin position="57"/>
        <end position="338"/>
    </location>
</feature>
<evidence type="ECO:0000256" key="2">
    <source>
        <dbReference type="SAM" id="SignalP"/>
    </source>
</evidence>
<evidence type="ECO:0000313" key="4">
    <source>
        <dbReference type="EMBL" id="MBO1752709.1"/>
    </source>
</evidence>
<protein>
    <submittedName>
        <fullName evidence="4">ABC transporter substrate-binding protein</fullName>
    </submittedName>
</protein>
<dbReference type="SUPFAM" id="SSF53807">
    <property type="entry name" value="Helical backbone' metal receptor"/>
    <property type="match status" value="1"/>
</dbReference>
<dbReference type="InterPro" id="IPR002491">
    <property type="entry name" value="ABC_transptr_periplasmic_BD"/>
</dbReference>
<dbReference type="PANTHER" id="PTHR30535:SF7">
    <property type="entry name" value="IRON(III) DICITRATE-BINDING PROTEIN"/>
    <property type="match status" value="1"/>
</dbReference>
<dbReference type="PANTHER" id="PTHR30535">
    <property type="entry name" value="VITAMIN B12-BINDING PROTEIN"/>
    <property type="match status" value="1"/>
</dbReference>
<dbReference type="AlphaFoldDB" id="A0A939RUI9"/>
<accession>A0A939RUI9</accession>
<feature type="signal peptide" evidence="2">
    <location>
        <begin position="1"/>
        <end position="19"/>
    </location>
</feature>
<dbReference type="PROSITE" id="PS50983">
    <property type="entry name" value="FE_B12_PBP"/>
    <property type="match status" value="1"/>
</dbReference>
<evidence type="ECO:0000313" key="5">
    <source>
        <dbReference type="Proteomes" id="UP000664209"/>
    </source>
</evidence>
<dbReference type="PROSITE" id="PS51257">
    <property type="entry name" value="PROKAR_LIPOPROTEIN"/>
    <property type="match status" value="1"/>
</dbReference>
<dbReference type="EMBL" id="JAGEMK010000007">
    <property type="protein sequence ID" value="MBO1752709.1"/>
    <property type="molecule type" value="Genomic_DNA"/>
</dbReference>
<dbReference type="Proteomes" id="UP000664209">
    <property type="component" value="Unassembled WGS sequence"/>
</dbReference>
<dbReference type="Pfam" id="PF01497">
    <property type="entry name" value="Peripla_BP_2"/>
    <property type="match status" value="1"/>
</dbReference>
<keyword evidence="2" id="KW-0732">Signal</keyword>
<dbReference type="Gene3D" id="3.40.50.1980">
    <property type="entry name" value="Nitrogenase molybdenum iron protein domain"/>
    <property type="match status" value="2"/>
</dbReference>
<dbReference type="InterPro" id="IPR050902">
    <property type="entry name" value="ABC_Transporter_SBP"/>
</dbReference>
<name>A0A939RUI9_9CELL</name>
<gene>
    <name evidence="4" type="ORF">J4G33_12920</name>
</gene>
<evidence type="ECO:0000256" key="1">
    <source>
        <dbReference type="ARBA" id="ARBA00008814"/>
    </source>
</evidence>
<dbReference type="RefSeq" id="WP_208056392.1">
    <property type="nucleotide sequence ID" value="NZ_JAGEMK010000007.1"/>
</dbReference>
<proteinExistence type="inferred from homology"/>
<evidence type="ECO:0000259" key="3">
    <source>
        <dbReference type="PROSITE" id="PS50983"/>
    </source>
</evidence>
<comment type="caution">
    <text evidence="4">The sequence shown here is derived from an EMBL/GenBank/DDBJ whole genome shotgun (WGS) entry which is preliminary data.</text>
</comment>